<keyword evidence="2" id="KW-1185">Reference proteome</keyword>
<evidence type="ECO:0000313" key="2">
    <source>
        <dbReference type="Proteomes" id="UP001396334"/>
    </source>
</evidence>
<dbReference type="EMBL" id="JBBPBN010000563">
    <property type="protein sequence ID" value="KAK8484532.1"/>
    <property type="molecule type" value="Genomic_DNA"/>
</dbReference>
<gene>
    <name evidence="1" type="ORF">V6N11_027796</name>
</gene>
<accession>A0ABR1ZVT4</accession>
<protein>
    <submittedName>
        <fullName evidence="1">Uncharacterized protein</fullName>
    </submittedName>
</protein>
<organism evidence="1 2">
    <name type="scientific">Hibiscus sabdariffa</name>
    <name type="common">roselle</name>
    <dbReference type="NCBI Taxonomy" id="183260"/>
    <lineage>
        <taxon>Eukaryota</taxon>
        <taxon>Viridiplantae</taxon>
        <taxon>Streptophyta</taxon>
        <taxon>Embryophyta</taxon>
        <taxon>Tracheophyta</taxon>
        <taxon>Spermatophyta</taxon>
        <taxon>Magnoliopsida</taxon>
        <taxon>eudicotyledons</taxon>
        <taxon>Gunneridae</taxon>
        <taxon>Pentapetalae</taxon>
        <taxon>rosids</taxon>
        <taxon>malvids</taxon>
        <taxon>Malvales</taxon>
        <taxon>Malvaceae</taxon>
        <taxon>Malvoideae</taxon>
        <taxon>Hibiscus</taxon>
    </lineage>
</organism>
<sequence length="126" mass="15014">MKECIGWDIRDGKCTDFWYDHWLGKDDRLAFSCSMSPDPRPLMVADMMNVSGAWDWDRLETILPRERLERITSVQPPLSGSREDMPLWRWEDKRIFTTRSAYAFIVHGTELHDTDIWKKIWKILVP</sequence>
<name>A0ABR1ZVT4_9ROSI</name>
<evidence type="ECO:0000313" key="1">
    <source>
        <dbReference type="EMBL" id="KAK8484532.1"/>
    </source>
</evidence>
<dbReference type="Proteomes" id="UP001396334">
    <property type="component" value="Unassembled WGS sequence"/>
</dbReference>
<comment type="caution">
    <text evidence="1">The sequence shown here is derived from an EMBL/GenBank/DDBJ whole genome shotgun (WGS) entry which is preliminary data.</text>
</comment>
<reference evidence="1 2" key="1">
    <citation type="journal article" date="2024" name="G3 (Bethesda)">
        <title>Genome assembly of Hibiscus sabdariffa L. provides insights into metabolisms of medicinal natural products.</title>
        <authorList>
            <person name="Kim T."/>
        </authorList>
    </citation>
    <scope>NUCLEOTIDE SEQUENCE [LARGE SCALE GENOMIC DNA]</scope>
    <source>
        <strain evidence="1">TK-2024</strain>
        <tissue evidence="1">Old leaves</tissue>
    </source>
</reference>
<proteinExistence type="predicted"/>